<dbReference type="PROSITE" id="PS50234">
    <property type="entry name" value="VWFA"/>
    <property type="match status" value="1"/>
</dbReference>
<reference evidence="2 3" key="1">
    <citation type="submission" date="2024-09" db="EMBL/GenBank/DDBJ databases">
        <authorList>
            <person name="Sun Q."/>
            <person name="Mori K."/>
        </authorList>
    </citation>
    <scope>NUCLEOTIDE SEQUENCE [LARGE SCALE GENOMIC DNA]</scope>
    <source>
        <strain evidence="2 3">KCTC 22789</strain>
    </source>
</reference>
<dbReference type="Proteomes" id="UP001589799">
    <property type="component" value="Unassembled WGS sequence"/>
</dbReference>
<dbReference type="EMBL" id="JBHLWE010000039">
    <property type="protein sequence ID" value="MFC0341701.1"/>
    <property type="molecule type" value="Genomic_DNA"/>
</dbReference>
<proteinExistence type="predicted"/>
<name>A0ABV6I644_9RHOB</name>
<feature type="domain" description="VWFA" evidence="1">
    <location>
        <begin position="90"/>
        <end position="234"/>
    </location>
</feature>
<dbReference type="Pfam" id="PF13519">
    <property type="entry name" value="VWA_2"/>
    <property type="match status" value="1"/>
</dbReference>
<comment type="caution">
    <text evidence="2">The sequence shown here is derived from an EMBL/GenBank/DDBJ whole genome shotgun (WGS) entry which is preliminary data.</text>
</comment>
<evidence type="ECO:0000259" key="1">
    <source>
        <dbReference type="PROSITE" id="PS50234"/>
    </source>
</evidence>
<dbReference type="SUPFAM" id="SSF53300">
    <property type="entry name" value="vWA-like"/>
    <property type="match status" value="1"/>
</dbReference>
<evidence type="ECO:0000313" key="2">
    <source>
        <dbReference type="EMBL" id="MFC0341701.1"/>
    </source>
</evidence>
<gene>
    <name evidence="2" type="ORF">ACFFII_13105</name>
</gene>
<sequence length="289" mass="29070">MILLRPWWLAALPLLALAVLLSRRRGADAGGWEAVMPPAMLAGMTALGHLRRGAGWRRFAPVAGALALALGLAGPALPRADAPVFAQDDAVVIAIDMSDSVAAGPALADAQAAAAGLLTRLAGRPVGLILYANEAYAVAAPTDDPATLQSQIAVLDAAIMPDEGSHPAAALSLAGQMLAGLKRADLVLISDGGGIDPAARAEAARLAEAGVRISALTVDGEPSGDVPALRALANGAVAEAGSPGAVVAALAGGGLDRDRALVALQYRDLGPWLAALALLPLAMQFRRQA</sequence>
<dbReference type="SMART" id="SM00327">
    <property type="entry name" value="VWA"/>
    <property type="match status" value="1"/>
</dbReference>
<dbReference type="InterPro" id="IPR002035">
    <property type="entry name" value="VWF_A"/>
</dbReference>
<accession>A0ABV6I644</accession>
<organism evidence="2 3">
    <name type="scientific">Paracoccus niistensis</name>
    <dbReference type="NCBI Taxonomy" id="632935"/>
    <lineage>
        <taxon>Bacteria</taxon>
        <taxon>Pseudomonadati</taxon>
        <taxon>Pseudomonadota</taxon>
        <taxon>Alphaproteobacteria</taxon>
        <taxon>Rhodobacterales</taxon>
        <taxon>Paracoccaceae</taxon>
        <taxon>Paracoccus</taxon>
    </lineage>
</organism>
<dbReference type="Gene3D" id="3.40.50.410">
    <property type="entry name" value="von Willebrand factor, type A domain"/>
    <property type="match status" value="1"/>
</dbReference>
<dbReference type="RefSeq" id="WP_377699328.1">
    <property type="nucleotide sequence ID" value="NZ_JBHLWE010000039.1"/>
</dbReference>
<keyword evidence="3" id="KW-1185">Reference proteome</keyword>
<evidence type="ECO:0000313" key="3">
    <source>
        <dbReference type="Proteomes" id="UP001589799"/>
    </source>
</evidence>
<protein>
    <submittedName>
        <fullName evidence="2">VWA domain-containing protein</fullName>
    </submittedName>
</protein>
<dbReference type="InterPro" id="IPR036465">
    <property type="entry name" value="vWFA_dom_sf"/>
</dbReference>